<accession>A0A4P9ZVI4</accession>
<dbReference type="GO" id="GO:0030896">
    <property type="term" value="C:checkpoint clamp complex"/>
    <property type="evidence" value="ECO:0007669"/>
    <property type="project" value="TreeGrafter"/>
</dbReference>
<dbReference type="GO" id="GO:0000077">
    <property type="term" value="P:DNA damage checkpoint signaling"/>
    <property type="evidence" value="ECO:0007669"/>
    <property type="project" value="InterPro"/>
</dbReference>
<dbReference type="AlphaFoldDB" id="A0A4P9ZVI4"/>
<evidence type="ECO:0000256" key="6">
    <source>
        <dbReference type="SAM" id="MobiDB-lite"/>
    </source>
</evidence>
<organism evidence="7 8">
    <name type="scientific">Dimargaris cristalligena</name>
    <dbReference type="NCBI Taxonomy" id="215637"/>
    <lineage>
        <taxon>Eukaryota</taxon>
        <taxon>Fungi</taxon>
        <taxon>Fungi incertae sedis</taxon>
        <taxon>Zoopagomycota</taxon>
        <taxon>Kickxellomycotina</taxon>
        <taxon>Dimargaritomycetes</taxon>
        <taxon>Dimargaritales</taxon>
        <taxon>Dimargaritaceae</taxon>
        <taxon>Dimargaris</taxon>
    </lineage>
</organism>
<dbReference type="GO" id="GO:0006281">
    <property type="term" value="P:DNA repair"/>
    <property type="evidence" value="ECO:0007669"/>
    <property type="project" value="UniProtKB-KW"/>
</dbReference>
<name>A0A4P9ZVI4_9FUNG</name>
<evidence type="ECO:0000256" key="4">
    <source>
        <dbReference type="ARBA" id="ARBA00023204"/>
    </source>
</evidence>
<dbReference type="InterPro" id="IPR003021">
    <property type="entry name" value="Rad1_Rec1_Rad17"/>
</dbReference>
<keyword evidence="4" id="KW-0234">DNA repair</keyword>
<feature type="region of interest" description="Disordered" evidence="6">
    <location>
        <begin position="91"/>
        <end position="117"/>
    </location>
</feature>
<dbReference type="Pfam" id="PF02144">
    <property type="entry name" value="Rad1"/>
    <property type="match status" value="1"/>
</dbReference>
<dbReference type="InterPro" id="IPR046938">
    <property type="entry name" value="DNA_clamp_sf"/>
</dbReference>
<comment type="subcellular location">
    <subcellularLocation>
        <location evidence="1">Nucleus</location>
    </subcellularLocation>
</comment>
<gene>
    <name evidence="7" type="ORF">BJ085DRAFT_40582</name>
</gene>
<evidence type="ECO:0000256" key="1">
    <source>
        <dbReference type="ARBA" id="ARBA00004123"/>
    </source>
</evidence>
<reference evidence="8" key="1">
    <citation type="journal article" date="2018" name="Nat. Microbiol.">
        <title>Leveraging single-cell genomics to expand the fungal tree of life.</title>
        <authorList>
            <person name="Ahrendt S.R."/>
            <person name="Quandt C.A."/>
            <person name="Ciobanu D."/>
            <person name="Clum A."/>
            <person name="Salamov A."/>
            <person name="Andreopoulos B."/>
            <person name="Cheng J.F."/>
            <person name="Woyke T."/>
            <person name="Pelin A."/>
            <person name="Henrissat B."/>
            <person name="Reynolds N.K."/>
            <person name="Benny G.L."/>
            <person name="Smith M.E."/>
            <person name="James T.Y."/>
            <person name="Grigoriev I.V."/>
        </authorList>
    </citation>
    <scope>NUCLEOTIDE SEQUENCE [LARGE SCALE GENOMIC DNA]</scope>
    <source>
        <strain evidence="8">RSA 468</strain>
    </source>
</reference>
<sequence length="373" mass="40608">MATRTTTGPSTARVPDGTSLDSPEYALVAKLTNVKPLVQLLKAIHFKKQTHCVLTHRGVKFSVEDSRSVQAHAYLQRQFFSEFRFGPHWHRGPLPNSSRGGGGHPNSAGREAEDTRGAGLGEGEEEEELEMVFALDLTVLLQCLTIFSGTAGNALAHSANTPANSLDGTGGVGGGIPGGPVGGFGNPTSAHARYKSNTSLGWVVNDKGSEVELVLEENEVISVCKLATFESEEITDFQFQVHPIQHRLIIKSDILRDALSELDNASEKITFTFSAHSPHFRISTVGMAGSTEVNFSKDTDIIESFYSAEPAQHAYRYNQVQHALNALVYSSKTSVRINQYGFLSMQFMIQADRGDACFVELLCAPMQSFEQLI</sequence>
<proteinExistence type="inferred from homology"/>
<dbReference type="PANTHER" id="PTHR10870:SF0">
    <property type="entry name" value="CELL CYCLE CHECKPOINT PROTEIN RAD1"/>
    <property type="match status" value="1"/>
</dbReference>
<keyword evidence="5" id="KW-0539">Nucleus</keyword>
<dbReference type="PRINTS" id="PR01245">
    <property type="entry name" value="RAD1REC1"/>
</dbReference>
<dbReference type="Proteomes" id="UP000268162">
    <property type="component" value="Unassembled WGS sequence"/>
</dbReference>
<dbReference type="Gene3D" id="3.70.10.10">
    <property type="match status" value="1"/>
</dbReference>
<evidence type="ECO:0000256" key="5">
    <source>
        <dbReference type="ARBA" id="ARBA00023242"/>
    </source>
</evidence>
<keyword evidence="3" id="KW-0227">DNA damage</keyword>
<comment type="similarity">
    <text evidence="2">Belongs to the rad1 family.</text>
</comment>
<dbReference type="EMBL" id="ML002619">
    <property type="protein sequence ID" value="RKP36640.1"/>
    <property type="molecule type" value="Genomic_DNA"/>
</dbReference>
<protein>
    <submittedName>
        <fullName evidence="7">Rad1/Rec1/Rad17</fullName>
    </submittedName>
</protein>
<evidence type="ECO:0000256" key="2">
    <source>
        <dbReference type="ARBA" id="ARBA00010991"/>
    </source>
</evidence>
<evidence type="ECO:0000313" key="7">
    <source>
        <dbReference type="EMBL" id="RKP36640.1"/>
    </source>
</evidence>
<dbReference type="STRING" id="215637.A0A4P9ZVI4"/>
<evidence type="ECO:0000256" key="3">
    <source>
        <dbReference type="ARBA" id="ARBA00022763"/>
    </source>
</evidence>
<dbReference type="PANTHER" id="PTHR10870">
    <property type="entry name" value="CELL CYCLE CHECKPOINT PROTEIN RAD1"/>
    <property type="match status" value="1"/>
</dbReference>
<evidence type="ECO:0000313" key="8">
    <source>
        <dbReference type="Proteomes" id="UP000268162"/>
    </source>
</evidence>
<keyword evidence="8" id="KW-1185">Reference proteome</keyword>
<dbReference type="SUPFAM" id="SSF55979">
    <property type="entry name" value="DNA clamp"/>
    <property type="match status" value="1"/>
</dbReference>